<accession>A0A6A4T6M7</accession>
<protein>
    <submittedName>
        <fullName evidence="2">Uncharacterized protein</fullName>
    </submittedName>
</protein>
<feature type="region of interest" description="Disordered" evidence="1">
    <location>
        <begin position="1"/>
        <end position="33"/>
    </location>
</feature>
<dbReference type="AlphaFoldDB" id="A0A6A4T6M7"/>
<feature type="compositionally biased region" description="Basic residues" evidence="1">
    <location>
        <begin position="1"/>
        <end position="14"/>
    </location>
</feature>
<dbReference type="Proteomes" id="UP000438429">
    <property type="component" value="Unassembled WGS sequence"/>
</dbReference>
<feature type="compositionally biased region" description="Basic and acidic residues" evidence="1">
    <location>
        <begin position="15"/>
        <end position="33"/>
    </location>
</feature>
<evidence type="ECO:0000313" key="2">
    <source>
        <dbReference type="EMBL" id="KAF0041673.1"/>
    </source>
</evidence>
<evidence type="ECO:0000256" key="1">
    <source>
        <dbReference type="SAM" id="MobiDB-lite"/>
    </source>
</evidence>
<sequence>MTSRARRQPTGRRCRGGDRRSRRAGEGRDFGTDGYRKLPLSSVVNGVERKFQHQHLTPPMFQHGLHIPKSL</sequence>
<reference evidence="2 3" key="1">
    <citation type="submission" date="2019-06" db="EMBL/GenBank/DDBJ databases">
        <title>Draft genomes of female and male turbot (Scophthalmus maximus).</title>
        <authorList>
            <person name="Xu H."/>
            <person name="Xu X.-W."/>
            <person name="Shao C."/>
            <person name="Chen S."/>
        </authorList>
    </citation>
    <scope>NUCLEOTIDE SEQUENCE [LARGE SCALE GENOMIC DNA]</scope>
    <source>
        <strain evidence="2">Ysfricsl-2016a</strain>
        <tissue evidence="2">Blood</tissue>
    </source>
</reference>
<organism evidence="2 3">
    <name type="scientific">Scophthalmus maximus</name>
    <name type="common">Turbot</name>
    <name type="synonym">Psetta maxima</name>
    <dbReference type="NCBI Taxonomy" id="52904"/>
    <lineage>
        <taxon>Eukaryota</taxon>
        <taxon>Metazoa</taxon>
        <taxon>Chordata</taxon>
        <taxon>Craniata</taxon>
        <taxon>Vertebrata</taxon>
        <taxon>Euteleostomi</taxon>
        <taxon>Actinopterygii</taxon>
        <taxon>Neopterygii</taxon>
        <taxon>Teleostei</taxon>
        <taxon>Neoteleostei</taxon>
        <taxon>Acanthomorphata</taxon>
        <taxon>Carangaria</taxon>
        <taxon>Pleuronectiformes</taxon>
        <taxon>Pleuronectoidei</taxon>
        <taxon>Scophthalmidae</taxon>
        <taxon>Scophthalmus</taxon>
    </lineage>
</organism>
<comment type="caution">
    <text evidence="2">The sequence shown here is derived from an EMBL/GenBank/DDBJ whole genome shotgun (WGS) entry which is preliminary data.</text>
</comment>
<dbReference type="EMBL" id="VEVO01000005">
    <property type="protein sequence ID" value="KAF0041673.1"/>
    <property type="molecule type" value="Genomic_DNA"/>
</dbReference>
<gene>
    <name evidence="2" type="ORF">F2P81_005205</name>
</gene>
<name>A0A6A4T6M7_SCOMX</name>
<evidence type="ECO:0000313" key="3">
    <source>
        <dbReference type="Proteomes" id="UP000438429"/>
    </source>
</evidence>
<proteinExistence type="predicted"/>